<gene>
    <name evidence="1" type="ORF">LPJ66_005602</name>
</gene>
<reference evidence="1" key="1">
    <citation type="submission" date="2022-07" db="EMBL/GenBank/DDBJ databases">
        <title>Phylogenomic reconstructions and comparative analyses of Kickxellomycotina fungi.</title>
        <authorList>
            <person name="Reynolds N.K."/>
            <person name="Stajich J.E."/>
            <person name="Barry K."/>
            <person name="Grigoriev I.V."/>
            <person name="Crous P."/>
            <person name="Smith M.E."/>
        </authorList>
    </citation>
    <scope>NUCLEOTIDE SEQUENCE</scope>
    <source>
        <strain evidence="1">Benny 63K</strain>
    </source>
</reference>
<sequence length="384" mass="40781">MHFKLNSVFAYASAALLASVATAAPISVTPNLIIFGNSLSDTGNSAALTGTPTYWEGRYTNSYVWNEYTAKLLGMNLVNKAYGGATSNNDFSPAAFGDIVIPSLHDQVTMWLQQNANPSKYNLENDVIEIEIGGNDVLHRAKDLLAGTIDLATFGRELTTSIATDIKTLIDAGYKNINLWNLPALDKTPSIASLGAGSQVATLVTTLNTAIKTAIEGVAAISNAKGVHVFDIGSLMTIALQDNVLASLGINNPTEACYSQDASGAVNVCTNPDKYFFYDSIHPASRMHYLWGIVAAALTRDPNTVIDTAEVLKLVSIFGINQSNHEDNIIVDGLTPSESSAIHAPSITATNTDTYATTTPTSDVYVTPVYTTTTPATSTVVKCQ</sequence>
<name>A0ACC1IET2_9FUNG</name>
<evidence type="ECO:0000313" key="2">
    <source>
        <dbReference type="Proteomes" id="UP001150581"/>
    </source>
</evidence>
<evidence type="ECO:0000313" key="1">
    <source>
        <dbReference type="EMBL" id="KAJ1893697.1"/>
    </source>
</evidence>
<organism evidence="1 2">
    <name type="scientific">Kickxella alabastrina</name>
    <dbReference type="NCBI Taxonomy" id="61397"/>
    <lineage>
        <taxon>Eukaryota</taxon>
        <taxon>Fungi</taxon>
        <taxon>Fungi incertae sedis</taxon>
        <taxon>Zoopagomycota</taxon>
        <taxon>Kickxellomycotina</taxon>
        <taxon>Kickxellomycetes</taxon>
        <taxon>Kickxellales</taxon>
        <taxon>Kickxellaceae</taxon>
        <taxon>Kickxella</taxon>
    </lineage>
</organism>
<accession>A0ACC1IET2</accession>
<protein>
    <submittedName>
        <fullName evidence="1">Uncharacterized protein</fullName>
    </submittedName>
</protein>
<keyword evidence="2" id="KW-1185">Reference proteome</keyword>
<comment type="caution">
    <text evidence="1">The sequence shown here is derived from an EMBL/GenBank/DDBJ whole genome shotgun (WGS) entry which is preliminary data.</text>
</comment>
<proteinExistence type="predicted"/>
<dbReference type="Proteomes" id="UP001150581">
    <property type="component" value="Unassembled WGS sequence"/>
</dbReference>
<dbReference type="EMBL" id="JANBPG010000798">
    <property type="protein sequence ID" value="KAJ1893697.1"/>
    <property type="molecule type" value="Genomic_DNA"/>
</dbReference>